<dbReference type="EMBL" id="CACVBM020001784">
    <property type="protein sequence ID" value="CAA7059519.1"/>
    <property type="molecule type" value="Genomic_DNA"/>
</dbReference>
<evidence type="ECO:0000256" key="1">
    <source>
        <dbReference type="SAM" id="MobiDB-lite"/>
    </source>
</evidence>
<evidence type="ECO:0000313" key="3">
    <source>
        <dbReference type="Proteomes" id="UP000467841"/>
    </source>
</evidence>
<dbReference type="Proteomes" id="UP000467841">
    <property type="component" value="Unassembled WGS sequence"/>
</dbReference>
<dbReference type="OrthoDB" id="10462647at2759"/>
<dbReference type="AlphaFoldDB" id="A0A6D2L1Q3"/>
<accession>A0A6D2L1Q3</accession>
<comment type="caution">
    <text evidence="2">The sequence shown here is derived from an EMBL/GenBank/DDBJ whole genome shotgun (WGS) entry which is preliminary data.</text>
</comment>
<feature type="region of interest" description="Disordered" evidence="1">
    <location>
        <begin position="42"/>
        <end position="88"/>
    </location>
</feature>
<keyword evidence="3" id="KW-1185">Reference proteome</keyword>
<gene>
    <name evidence="2" type="ORF">MERR_LOCUS46755</name>
</gene>
<protein>
    <submittedName>
        <fullName evidence="2">Uncharacterized protein</fullName>
    </submittedName>
</protein>
<evidence type="ECO:0000313" key="2">
    <source>
        <dbReference type="EMBL" id="CAA7059519.1"/>
    </source>
</evidence>
<sequence>MMMITYQRPKAPVAKSAVQVPHSSLAEMRGVYSCDLTVTDRIGEDESGNEPGERNLLLPLRDCDDEEEEAGETLSRGEETALAEYSGRSWRETMYDRGELIPTTETRSLSH</sequence>
<proteinExistence type="predicted"/>
<reference evidence="2" key="1">
    <citation type="submission" date="2020-01" db="EMBL/GenBank/DDBJ databases">
        <authorList>
            <person name="Mishra B."/>
        </authorList>
    </citation>
    <scope>NUCLEOTIDE SEQUENCE [LARGE SCALE GENOMIC DNA]</scope>
</reference>
<name>A0A6D2L1Q3_9BRAS</name>
<organism evidence="2 3">
    <name type="scientific">Microthlaspi erraticum</name>
    <dbReference type="NCBI Taxonomy" id="1685480"/>
    <lineage>
        <taxon>Eukaryota</taxon>
        <taxon>Viridiplantae</taxon>
        <taxon>Streptophyta</taxon>
        <taxon>Embryophyta</taxon>
        <taxon>Tracheophyta</taxon>
        <taxon>Spermatophyta</taxon>
        <taxon>Magnoliopsida</taxon>
        <taxon>eudicotyledons</taxon>
        <taxon>Gunneridae</taxon>
        <taxon>Pentapetalae</taxon>
        <taxon>rosids</taxon>
        <taxon>malvids</taxon>
        <taxon>Brassicales</taxon>
        <taxon>Brassicaceae</taxon>
        <taxon>Coluteocarpeae</taxon>
        <taxon>Microthlaspi</taxon>
    </lineage>
</organism>